<reference evidence="2 3" key="1">
    <citation type="journal article" date="2018" name="Elife">
        <title>Discovery and characterization of a prevalent human gut bacterial enzyme sufficient for the inactivation of a family of plant toxins.</title>
        <authorList>
            <person name="Koppel N."/>
            <person name="Bisanz J.E."/>
            <person name="Pandelia M.E."/>
            <person name="Turnbaugh P.J."/>
            <person name="Balskus E.P."/>
        </authorList>
    </citation>
    <scope>NUCLEOTIDE SEQUENCE [LARGE SCALE GENOMIC DNA]</scope>
    <source>
        <strain evidence="2 3">W1 BHI 6</strain>
    </source>
</reference>
<feature type="transmembrane region" description="Helical" evidence="1">
    <location>
        <begin position="20"/>
        <end position="40"/>
    </location>
</feature>
<comment type="caution">
    <text evidence="2">The sequence shown here is derived from an EMBL/GenBank/DDBJ whole genome shotgun (WGS) entry which is preliminary data.</text>
</comment>
<organism evidence="2 3">
    <name type="scientific">Eggerthella lenta</name>
    <name type="common">Eubacterium lentum</name>
    <dbReference type="NCBI Taxonomy" id="84112"/>
    <lineage>
        <taxon>Bacteria</taxon>
        <taxon>Bacillati</taxon>
        <taxon>Actinomycetota</taxon>
        <taxon>Coriobacteriia</taxon>
        <taxon>Eggerthellales</taxon>
        <taxon>Eggerthellaceae</taxon>
        <taxon>Eggerthella</taxon>
    </lineage>
</organism>
<evidence type="ECO:0000313" key="3">
    <source>
        <dbReference type="Proteomes" id="UP000253970"/>
    </source>
</evidence>
<keyword evidence="1" id="KW-1133">Transmembrane helix</keyword>
<protein>
    <submittedName>
        <fullName evidence="2">Uncharacterized protein</fullName>
    </submittedName>
</protein>
<feature type="transmembrane region" description="Helical" evidence="1">
    <location>
        <begin position="227"/>
        <end position="249"/>
    </location>
</feature>
<dbReference type="AlphaFoldDB" id="A0A369MM55"/>
<name>A0A369MM55_EGGLN</name>
<dbReference type="EMBL" id="PPTU01000001">
    <property type="protein sequence ID" value="RDB73567.1"/>
    <property type="molecule type" value="Genomic_DNA"/>
</dbReference>
<feature type="transmembrane region" description="Helical" evidence="1">
    <location>
        <begin position="46"/>
        <end position="68"/>
    </location>
</feature>
<feature type="transmembrane region" description="Helical" evidence="1">
    <location>
        <begin position="167"/>
        <end position="185"/>
    </location>
</feature>
<keyword evidence="1" id="KW-0472">Membrane</keyword>
<proteinExistence type="predicted"/>
<feature type="transmembrane region" description="Helical" evidence="1">
    <location>
        <begin position="136"/>
        <end position="160"/>
    </location>
</feature>
<dbReference type="RefSeq" id="WP_114532521.1">
    <property type="nucleotide sequence ID" value="NZ_AP025575.1"/>
</dbReference>
<accession>A0A369MM55</accession>
<sequence length="257" mass="26592">MRFLSLSVIHARMAARQRAIWVASLLLALLSITITVNPGLSFETDNAAALALTAQMLALLPPIAYAAAFTDLSAESERLGVSEIESSAPVHPVALAAARVLGALFVMTLPSAGVLLFCAGGQMLHGNAWAVLQSVVLFAGVVLPAALMAASLSAFAGALLPRAVARIVAIVAWLGVLFLTVFVPVSPEPGSLRLHIAADPLAQAFFGSTPLLDYPESAAVSASPFEALALLVFKFAVAAALLAAAAAVARRRSYRCH</sequence>
<evidence type="ECO:0000313" key="2">
    <source>
        <dbReference type="EMBL" id="RDB73567.1"/>
    </source>
</evidence>
<feature type="transmembrane region" description="Helical" evidence="1">
    <location>
        <begin position="100"/>
        <end position="124"/>
    </location>
</feature>
<dbReference type="GeneID" id="69510885"/>
<dbReference type="Proteomes" id="UP000253970">
    <property type="component" value="Unassembled WGS sequence"/>
</dbReference>
<gene>
    <name evidence="2" type="ORF">C1875_01550</name>
</gene>
<evidence type="ECO:0000256" key="1">
    <source>
        <dbReference type="SAM" id="Phobius"/>
    </source>
</evidence>
<keyword evidence="1" id="KW-0812">Transmembrane</keyword>